<keyword evidence="24" id="KW-0694">RNA-binding</keyword>
<keyword evidence="30" id="KW-0238">DNA-binding</keyword>
<keyword evidence="17" id="KW-0688">Ribosomal frameshifting</keyword>
<dbReference type="Gene3D" id="3.30.420.10">
    <property type="entry name" value="Ribonuclease H-like superfamily/Ribonuclease H"/>
    <property type="match status" value="1"/>
</dbReference>
<dbReference type="EC" id="6.1.1.9" evidence="6"/>
<comment type="subunit">
    <text evidence="40">The protease is a homodimer, whose active site consists of two apposed aspartic acid residues.</text>
</comment>
<dbReference type="PROSITE" id="PS50994">
    <property type="entry name" value="INTEGRASE"/>
    <property type="match status" value="1"/>
</dbReference>
<feature type="compositionally biased region" description="Basic and acidic residues" evidence="42">
    <location>
        <begin position="71"/>
        <end position="80"/>
    </location>
</feature>
<evidence type="ECO:0000256" key="1">
    <source>
        <dbReference type="ARBA" id="ARBA00000077"/>
    </source>
</evidence>
<evidence type="ECO:0000256" key="23">
    <source>
        <dbReference type="ARBA" id="ARBA00022842"/>
    </source>
</evidence>
<protein>
    <recommendedName>
        <fullName evidence="6">valine--tRNA ligase</fullName>
        <ecNumber evidence="6">6.1.1.9</ecNumber>
    </recommendedName>
    <alternativeName>
        <fullName evidence="41">Gag3-Pol3</fullName>
    </alternativeName>
    <alternativeName>
        <fullName evidence="37">Valyl-tRNA synthetase</fullName>
    </alternativeName>
</protein>
<keyword evidence="31" id="KW-0030">Aminoacyl-tRNA synthetase</keyword>
<dbReference type="Gene3D" id="3.30.70.270">
    <property type="match status" value="2"/>
</dbReference>
<keyword evidence="19" id="KW-0863">Zinc-finger</keyword>
<dbReference type="Gene3D" id="1.10.730.10">
    <property type="entry name" value="Isoleucyl-tRNA Synthetase, Domain 1"/>
    <property type="match status" value="1"/>
</dbReference>
<dbReference type="Gene3D" id="3.10.10.10">
    <property type="entry name" value="HIV Type 1 Reverse Transcriptase, subunit A, domain 1"/>
    <property type="match status" value="1"/>
</dbReference>
<dbReference type="FunFam" id="3.30.70.270:FF:000026">
    <property type="entry name" value="Transposon Ty3-G Gag-Pol polyprotein"/>
    <property type="match status" value="1"/>
</dbReference>
<dbReference type="FunFam" id="3.10.10.10:FF:000007">
    <property type="entry name" value="Retrovirus-related Pol polyprotein from transposon 17.6-like Protein"/>
    <property type="match status" value="1"/>
</dbReference>
<dbReference type="InterPro" id="IPR013155">
    <property type="entry name" value="M/V/L/I-tRNA-synth_anticd-bd"/>
</dbReference>
<evidence type="ECO:0000256" key="22">
    <source>
        <dbReference type="ARBA" id="ARBA00022840"/>
    </source>
</evidence>
<comment type="function">
    <text evidence="35">Reverse transcriptase/ribonuclease H (RT) is a multifunctional enzyme that catalyzes the conversion of the retro-elements RNA genome into dsDNA within the VLP. The enzyme displays a DNA polymerase activity that can copy either DNA or RNA templates, and a ribonuclease H (RNase H) activity that cleaves the RNA strand of RNA-DNA heteroduplexes during plus-strand synthesis and hydrolyzes RNA primers. The conversion leads to a linear dsDNA copy of the retrotransposon that includes long terminal repeats (LTRs) at both ends.</text>
</comment>
<evidence type="ECO:0000256" key="35">
    <source>
        <dbReference type="ARBA" id="ARBA00025590"/>
    </source>
</evidence>
<dbReference type="InterPro" id="IPR056924">
    <property type="entry name" value="SH3_Tf2-1"/>
</dbReference>
<dbReference type="Pfam" id="PF17919">
    <property type="entry name" value="RT_RNaseH_2"/>
    <property type="match status" value="1"/>
</dbReference>
<keyword evidence="7" id="KW-0963">Cytoplasm</keyword>
<dbReference type="GO" id="GO:0003677">
    <property type="term" value="F:DNA binding"/>
    <property type="evidence" value="ECO:0007669"/>
    <property type="project" value="UniProtKB-KW"/>
</dbReference>
<comment type="caution">
    <text evidence="44">The sequence shown here is derived from an EMBL/GenBank/DDBJ whole genome shotgun (WGS) entry which is preliminary data.</text>
</comment>
<dbReference type="GO" id="GO:0005829">
    <property type="term" value="C:cytosol"/>
    <property type="evidence" value="ECO:0007669"/>
    <property type="project" value="TreeGrafter"/>
</dbReference>
<dbReference type="FunFam" id="1.10.730.10:FF:000009">
    <property type="entry name" value="Valine--tRNA ligase, mitochondrial"/>
    <property type="match status" value="1"/>
</dbReference>
<name>A0A6A3AE42_HIBSY</name>
<gene>
    <name evidence="44" type="ORF">F3Y22_tig00110503pilonHSYRG00714</name>
</gene>
<feature type="region of interest" description="Disordered" evidence="42">
    <location>
        <begin position="1474"/>
        <end position="1499"/>
    </location>
</feature>
<dbReference type="SUPFAM" id="SSF53098">
    <property type="entry name" value="Ribonuclease H-like"/>
    <property type="match status" value="1"/>
</dbReference>
<keyword evidence="33" id="KW-0539">Nucleus</keyword>
<keyword evidence="34" id="KW-0511">Multifunctional enzyme</keyword>
<keyword evidence="13" id="KW-0540">Nuclease</keyword>
<feature type="region of interest" description="Disordered" evidence="42">
    <location>
        <begin position="136"/>
        <end position="163"/>
    </location>
</feature>
<evidence type="ECO:0000256" key="3">
    <source>
        <dbReference type="ARBA" id="ARBA00004123"/>
    </source>
</evidence>
<dbReference type="FunFam" id="1.10.340.70:FF:000001">
    <property type="entry name" value="Retrovirus-related Pol polyprotein from transposon gypsy-like Protein"/>
    <property type="match status" value="1"/>
</dbReference>
<accession>A0A6A3AE42</accession>
<dbReference type="GO" id="GO:0004190">
    <property type="term" value="F:aspartic-type endopeptidase activity"/>
    <property type="evidence" value="ECO:0007669"/>
    <property type="project" value="UniProtKB-KW"/>
</dbReference>
<dbReference type="GO" id="GO:0006310">
    <property type="term" value="P:DNA recombination"/>
    <property type="evidence" value="ECO:0007669"/>
    <property type="project" value="UniProtKB-KW"/>
</dbReference>
<evidence type="ECO:0000256" key="30">
    <source>
        <dbReference type="ARBA" id="ARBA00023125"/>
    </source>
</evidence>
<feature type="compositionally biased region" description="Polar residues" evidence="42">
    <location>
        <begin position="81"/>
        <end position="90"/>
    </location>
</feature>
<dbReference type="EMBL" id="VEPZ02001013">
    <property type="protein sequence ID" value="KAE8702067.1"/>
    <property type="molecule type" value="Genomic_DNA"/>
</dbReference>
<dbReference type="Pfam" id="PF19259">
    <property type="entry name" value="Ty3_capsid"/>
    <property type="match status" value="1"/>
</dbReference>
<keyword evidence="32" id="KW-0233">DNA recombination</keyword>
<dbReference type="Gene3D" id="3.10.20.370">
    <property type="match status" value="1"/>
</dbReference>
<dbReference type="SUPFAM" id="SSF52374">
    <property type="entry name" value="Nucleotidylyl transferase"/>
    <property type="match status" value="1"/>
</dbReference>
<dbReference type="SUPFAM" id="SSF47323">
    <property type="entry name" value="Anticodon-binding domain of a subclass of class I aminoacyl-tRNA synthetases"/>
    <property type="match status" value="1"/>
</dbReference>
<dbReference type="CDD" id="cd09274">
    <property type="entry name" value="RNase_HI_RT_Ty3"/>
    <property type="match status" value="1"/>
</dbReference>
<reference evidence="44" key="1">
    <citation type="submission" date="2019-09" db="EMBL/GenBank/DDBJ databases">
        <title>Draft genome information of white flower Hibiscus syriacus.</title>
        <authorList>
            <person name="Kim Y.-M."/>
        </authorList>
    </citation>
    <scope>NUCLEOTIDE SEQUENCE [LARGE SCALE GENOMIC DNA]</scope>
    <source>
        <strain evidence="44">YM2019G1</strain>
    </source>
</reference>
<dbReference type="GO" id="GO:0005634">
    <property type="term" value="C:nucleus"/>
    <property type="evidence" value="ECO:0007669"/>
    <property type="project" value="UniProtKB-SubCell"/>
</dbReference>
<evidence type="ECO:0000256" key="20">
    <source>
        <dbReference type="ARBA" id="ARBA00022801"/>
    </source>
</evidence>
<evidence type="ECO:0000313" key="44">
    <source>
        <dbReference type="EMBL" id="KAE8702067.1"/>
    </source>
</evidence>
<dbReference type="GO" id="GO:0003887">
    <property type="term" value="F:DNA-directed DNA polymerase activity"/>
    <property type="evidence" value="ECO:0007669"/>
    <property type="project" value="UniProtKB-KW"/>
</dbReference>
<dbReference type="InterPro" id="IPR025709">
    <property type="entry name" value="Leu_tRNA-synth_edit"/>
</dbReference>
<evidence type="ECO:0000256" key="26">
    <source>
        <dbReference type="ARBA" id="ARBA00022917"/>
    </source>
</evidence>
<evidence type="ECO:0000256" key="8">
    <source>
        <dbReference type="ARBA" id="ARBA00022598"/>
    </source>
</evidence>
<dbReference type="SUPFAM" id="SSF54160">
    <property type="entry name" value="Chromo domain-like"/>
    <property type="match status" value="1"/>
</dbReference>
<feature type="region of interest" description="Disordered" evidence="42">
    <location>
        <begin position="71"/>
        <end position="94"/>
    </location>
</feature>
<evidence type="ECO:0000256" key="39">
    <source>
        <dbReference type="ARBA" id="ARBA00055383"/>
    </source>
</evidence>
<comment type="catalytic activity">
    <reaction evidence="1">
        <text>Endonucleolytic cleavage to 5'-phosphomonoester.</text>
        <dbReference type="EC" id="3.1.26.4"/>
    </reaction>
</comment>
<keyword evidence="22" id="KW-0067">ATP-binding</keyword>
<evidence type="ECO:0000256" key="31">
    <source>
        <dbReference type="ARBA" id="ARBA00023146"/>
    </source>
</evidence>
<dbReference type="InterPro" id="IPR021109">
    <property type="entry name" value="Peptidase_aspartic_dom_sf"/>
</dbReference>
<dbReference type="CDD" id="cd07962">
    <property type="entry name" value="Anticodon_Ia_Val"/>
    <property type="match status" value="1"/>
</dbReference>
<dbReference type="PROSITE" id="PS00598">
    <property type="entry name" value="CHROMO_1"/>
    <property type="match status" value="1"/>
</dbReference>
<dbReference type="Proteomes" id="UP000436088">
    <property type="component" value="Unassembled WGS sequence"/>
</dbReference>
<evidence type="ECO:0000256" key="28">
    <source>
        <dbReference type="ARBA" id="ARBA00022932"/>
    </source>
</evidence>
<dbReference type="GO" id="GO:0004832">
    <property type="term" value="F:valine-tRNA ligase activity"/>
    <property type="evidence" value="ECO:0007669"/>
    <property type="project" value="UniProtKB-EC"/>
</dbReference>
<evidence type="ECO:0000256" key="13">
    <source>
        <dbReference type="ARBA" id="ARBA00022722"/>
    </source>
</evidence>
<evidence type="ECO:0000256" key="37">
    <source>
        <dbReference type="ARBA" id="ARBA00029936"/>
    </source>
</evidence>
<dbReference type="Pfam" id="PF00078">
    <property type="entry name" value="RVT_1"/>
    <property type="match status" value="1"/>
</dbReference>
<evidence type="ECO:0000256" key="15">
    <source>
        <dbReference type="ARBA" id="ARBA00022741"/>
    </source>
</evidence>
<dbReference type="Gene3D" id="2.40.70.10">
    <property type="entry name" value="Acid Proteases"/>
    <property type="match status" value="1"/>
</dbReference>
<keyword evidence="25" id="KW-0229">DNA integration</keyword>
<evidence type="ECO:0000256" key="5">
    <source>
        <dbReference type="ARBA" id="ARBA00005594"/>
    </source>
</evidence>
<dbReference type="Pfam" id="PF00665">
    <property type="entry name" value="rve"/>
    <property type="match status" value="1"/>
</dbReference>
<keyword evidence="45" id="KW-1185">Reference proteome</keyword>
<dbReference type="Pfam" id="PF24626">
    <property type="entry name" value="SH3_Tf2-1"/>
    <property type="match status" value="1"/>
</dbReference>
<feature type="compositionally biased region" description="Polar residues" evidence="42">
    <location>
        <begin position="361"/>
        <end position="371"/>
    </location>
</feature>
<dbReference type="GO" id="GO:0003723">
    <property type="term" value="F:RNA binding"/>
    <property type="evidence" value="ECO:0007669"/>
    <property type="project" value="UniProtKB-KW"/>
</dbReference>
<dbReference type="InterPro" id="IPR012337">
    <property type="entry name" value="RNaseH-like_sf"/>
</dbReference>
<evidence type="ECO:0000256" key="17">
    <source>
        <dbReference type="ARBA" id="ARBA00022758"/>
    </source>
</evidence>
<comment type="function">
    <text evidence="36">Integrase (IN) targets the VLP to the nucleus, where a subparticle preintegration complex (PIC) containing at least integrase and the newly synthesized dsDNA copy of the retrotransposon must transit the nuclear membrane. Once in the nucleus, integrase performs the integration of the dsDNA into the host genome.</text>
</comment>
<dbReference type="InterPro" id="IPR043502">
    <property type="entry name" value="DNA/RNA_pol_sf"/>
</dbReference>
<dbReference type="InterPro" id="IPR043128">
    <property type="entry name" value="Rev_trsase/Diguanyl_cyclase"/>
</dbReference>
<evidence type="ECO:0000256" key="21">
    <source>
        <dbReference type="ARBA" id="ARBA00022833"/>
    </source>
</evidence>
<evidence type="ECO:0000256" key="16">
    <source>
        <dbReference type="ARBA" id="ARBA00022750"/>
    </source>
</evidence>
<feature type="compositionally biased region" description="Basic and acidic residues" evidence="42">
    <location>
        <begin position="1478"/>
        <end position="1499"/>
    </location>
</feature>
<dbReference type="GO" id="GO:0002161">
    <property type="term" value="F:aminoacyl-tRNA deacylase activity"/>
    <property type="evidence" value="ECO:0007669"/>
    <property type="project" value="InterPro"/>
</dbReference>
<dbReference type="SUPFAM" id="SSF50677">
    <property type="entry name" value="ValRS/IleRS/LeuRS editing domain"/>
    <property type="match status" value="1"/>
</dbReference>
<comment type="similarity">
    <text evidence="5">Belongs to the class-I aminoacyl-tRNA synthetase family.</text>
</comment>
<dbReference type="GO" id="GO:0006438">
    <property type="term" value="P:valyl-tRNA aminoacylation"/>
    <property type="evidence" value="ECO:0007669"/>
    <property type="project" value="InterPro"/>
</dbReference>
<dbReference type="InterPro" id="IPR002303">
    <property type="entry name" value="Valyl-tRNA_ligase"/>
</dbReference>
<dbReference type="InterPro" id="IPR033705">
    <property type="entry name" value="Anticodon_Ia_Val"/>
</dbReference>
<evidence type="ECO:0000313" key="45">
    <source>
        <dbReference type="Proteomes" id="UP000436088"/>
    </source>
</evidence>
<keyword evidence="15" id="KW-0547">Nucleotide-binding</keyword>
<evidence type="ECO:0000256" key="19">
    <source>
        <dbReference type="ARBA" id="ARBA00022771"/>
    </source>
</evidence>
<keyword evidence="8 44" id="KW-0436">Ligase</keyword>
<evidence type="ECO:0000256" key="32">
    <source>
        <dbReference type="ARBA" id="ARBA00023172"/>
    </source>
</evidence>
<dbReference type="InterPro" id="IPR014729">
    <property type="entry name" value="Rossmann-like_a/b/a_fold"/>
</dbReference>
<keyword evidence="23" id="KW-0460">Magnesium</keyword>
<evidence type="ECO:0000256" key="36">
    <source>
        <dbReference type="ARBA" id="ARBA00025615"/>
    </source>
</evidence>
<dbReference type="Pfam" id="PF08264">
    <property type="entry name" value="Anticodon_1"/>
    <property type="match status" value="1"/>
</dbReference>
<evidence type="ECO:0000256" key="38">
    <source>
        <dbReference type="ARBA" id="ARBA00055265"/>
    </source>
</evidence>
<dbReference type="GO" id="GO:0008270">
    <property type="term" value="F:zinc ion binding"/>
    <property type="evidence" value="ECO:0007669"/>
    <property type="project" value="UniProtKB-KW"/>
</dbReference>
<evidence type="ECO:0000256" key="6">
    <source>
        <dbReference type="ARBA" id="ARBA00013169"/>
    </source>
</evidence>
<comment type="function">
    <text evidence="38">Nucleocapsid protein p11 (NC) forms the nucleocore that coats the retro-elements dimeric RNA. Binds these RNAs through its zinc fingers. Promotes primer tRNA(i)-Met annealing to the multipartite primer-binding site (PBS), dimerization of Ty3 RNA and initiation of reverse transcription.</text>
</comment>
<keyword evidence="14" id="KW-0479">Metal-binding</keyword>
<dbReference type="NCBIfam" id="TIGR00422">
    <property type="entry name" value="valS"/>
    <property type="match status" value="1"/>
</dbReference>
<dbReference type="FunFam" id="3.40.50.620:FF:000078">
    <property type="entry name" value="Valine--tRNA ligase, mitochondrial"/>
    <property type="match status" value="1"/>
</dbReference>
<dbReference type="GO" id="GO:0004523">
    <property type="term" value="F:RNA-DNA hybrid ribonuclease activity"/>
    <property type="evidence" value="ECO:0007669"/>
    <property type="project" value="UniProtKB-EC"/>
</dbReference>
<evidence type="ECO:0000256" key="7">
    <source>
        <dbReference type="ARBA" id="ARBA00022490"/>
    </source>
</evidence>
<comment type="subcellular location">
    <subcellularLocation>
        <location evidence="4">Cytoplasm</location>
    </subcellularLocation>
    <subcellularLocation>
        <location evidence="3">Nucleus</location>
    </subcellularLocation>
</comment>
<dbReference type="InterPro" id="IPR036397">
    <property type="entry name" value="RNaseH_sf"/>
</dbReference>
<keyword evidence="16" id="KW-0064">Aspartyl protease</keyword>
<dbReference type="FunFam" id="3.30.70.270:FF:000003">
    <property type="entry name" value="Transposon Ty3-G Gag-Pol polyprotein"/>
    <property type="match status" value="1"/>
</dbReference>
<evidence type="ECO:0000256" key="18">
    <source>
        <dbReference type="ARBA" id="ARBA00022759"/>
    </source>
</evidence>
<sequence length="2231" mass="256380">MTKKNQSMAETDLAGIQKQIEDLAALVKKGQDETNPPKRWETQENRITALEFRMATNQGYVKELLKILTGRNEEQEHSTDEQVQSPYTSKNNDRNPVLVTVVNDKSRFTYKPDEHGLLKTKPNACLALKNSFRPENQVGENSDSRPNLFGLETEKRGPGGSLNSAGTMWHRPKIDLPFFDGVNPKGWIQKCLKYFSICSVPVEQRVEVATMYLTGKVEIWFDGYIMKKHHVTWHEFEADICHRFSDRSFCDIVEEFTKLTQKGSVEDYQEKFEELQPYMLLQNPTLTKEFFVSLFISGLRDDIKHRVKALDPRNLFEACKQAKLYELSVEFENKRLRPSFKTPPYPNPISMSKIPAMPVSTKPTSSSNPKQNLMDYRRQNNLCFKCEEKYLPGHQCKNRQFNMITEEIDNFPVEITTPNPLAITVANGQKLFSSARCNKVEWQMQGHTFLHDFRLLKLGGSDMVLGVDWMKLFSPILMDFNNMTLSFDHQGDQICIQGQQPSNELLQISGATLLKMSAWDSDILGHVVLLNMDGKSTIIPTEIQHVLDQYRSVFDEPKGLPPQRSHDHAIQLKSTATPVNLRPYRFPYNQKAEVEKQIASMLSSSVIQPSYWQIRIKPEDIYKTAFRTHQGHYEFKVMPFGLTNAPATFQALMNELFNSFLRKFVLVFFDDILVYSSSMQDHIEHLQLVLEVLKVNQLFAKWSKCFFGQNQVEYLGHIISVAGVSIDPSKVEAMQNWPKPKTLKSLRGFLGLTGYYRRFIRNYGIISRPLTQLLKKDGFQWTDAAYKAFEDLKLAMCYAPVLALPDFSKTFYLETDASSGGIGAVLSQEGRPIAYLSQALSPKNSVLSIYEREYLAILLAVSKWRHYLESKSFIIKTDHEPLKFLLEHKLTTTIQKRALTKLLGLDYTIQYRKGKLNVVADALSRRWEDQAHYFALQATVLIPAWVQEVEESYQEDTLAQYWISALTINPTVDSKWKYSKAILRYSGRVYIGVHGSLRLKIIKTLHDSPQGGHSGAQATYYRIRSHFYWPNLKAMVVTYVRSCEICQQIKVEHVAKPGLLQPLPVPNQAWEIITMDFIEGLPTSFKKNCILVIVDKFTKYNHFLSLAHPYSATEVAKLYLDNVYKLHGQPKMAISDRDKTFTSVFWRELMKQLGTKTFFSTVYHPETDGQTERVNQCLEQYLRGLCFYRPNQWAKWLLHAEWWYNTTYHTALKITPFQALYGYKPPIMVWPIESTVQTISEIMSSREATRQLLKNQLQIASNRMKQQEDKNRIDRTFQIGDLVYLKLQPYRQTSIVLRRNLKLAAKFFGPYRILERIGTVAYRLDLPNSSRLHPVFHVSLLKKFIGDSSIVATDPPAVDEEGEIQIKPLKIMARRIINRNSKPVTQLLVRWENLAAENDTWEDYSTLKGQFPAFDPWGQGSSRGVGIVRIGEEEEERRENIEEHLGNEGRGLGIEETNWEFNQVKGKGLLTEQAEQEDGLKEKPKTEGPVPVKEKKEKNQVETMFGDTAIAIHPEDKRYSHLHGKFAIHPFNGRKLPIICDAVLVNPSFGTGAVKITPAHDPNDFEVGKRHNLEFINIFTDDGKINSSGGAEFAGMPRFKAREAVIDALQKKKLYRGAQNNEMRLGLCSRTNDVVEPMIKPQWYVNCSSMAKQALDAAMDDRNRKLEFIPKQYTAEWKRWLDNIRDWCISRQLWWGHRIPAWYVTVEDDEQKELGAYNDHWIVARDEEHALAEARKKYSGKKFNMSRDPDVLDTWFSAGLFPLSVLGWPDDTADLKAFYPTSVLETGHDIIFFWVARMVMFGIKLEGDVPFSKVYLHPMIRDAHGRKMSKSLGNVNDPLEVINGISLEDLHKRLEEGNLDPNEVATAKEGQRKDFPNGIAECGADALRFALVSYTAQSDRINLDIQRVVGYRQWCNKLWNAVRFAMSKLPDDYTPPSSINPEAMPFCCRWLLSVLNKSISKTILSLNSYEFSDATTSVYSWWQYQFCDIFIEATKPYFAGDKSAFLSERKFAQDTLWTCLEIGLRLLHPFMPFVTEELWQRLPGVQSAGSQTLEQSHSWTNEKVEYEMDLVESTVSSLRSLRAELLAKQKNERLPAFAFCQNDEVAKIMRSCELEIITLATLSSLKVLLSGVNDAPAGCAVENVNENLKVYLKVQGALNAEAERVKINTKMDEILKQQEKLKKIMNASGYIEKIPSHIQEENATKLAKLLQEFEFFKKETERLEPESQHQP</sequence>
<keyword evidence="18" id="KW-0255">Endonuclease</keyword>
<evidence type="ECO:0000256" key="40">
    <source>
        <dbReference type="ARBA" id="ARBA00063849"/>
    </source>
</evidence>
<dbReference type="GO" id="GO:0015074">
    <property type="term" value="P:DNA integration"/>
    <property type="evidence" value="ECO:0007669"/>
    <property type="project" value="UniProtKB-KW"/>
</dbReference>
<comment type="function">
    <text evidence="2">The aspartyl protease (PR) mediates the proteolytic cleavages of the Gag and Gag-Pol polyproteins after assembly of the VLP.</text>
</comment>
<keyword evidence="27" id="KW-0695">RNA-directed DNA polymerase</keyword>
<dbReference type="InterPro" id="IPR009080">
    <property type="entry name" value="tRNAsynth_Ia_anticodon-bd"/>
</dbReference>
<evidence type="ECO:0000256" key="41">
    <source>
        <dbReference type="ARBA" id="ARBA00082890"/>
    </source>
</evidence>
<organism evidence="44 45">
    <name type="scientific">Hibiscus syriacus</name>
    <name type="common">Rose of Sharon</name>
    <dbReference type="NCBI Taxonomy" id="106335"/>
    <lineage>
        <taxon>Eukaryota</taxon>
        <taxon>Viridiplantae</taxon>
        <taxon>Streptophyta</taxon>
        <taxon>Embryophyta</taxon>
        <taxon>Tracheophyta</taxon>
        <taxon>Spermatophyta</taxon>
        <taxon>Magnoliopsida</taxon>
        <taxon>eudicotyledons</taxon>
        <taxon>Gunneridae</taxon>
        <taxon>Pentapetalae</taxon>
        <taxon>rosids</taxon>
        <taxon>malvids</taxon>
        <taxon>Malvales</taxon>
        <taxon>Malvaceae</taxon>
        <taxon>Malvoideae</taxon>
        <taxon>Hibiscus</taxon>
    </lineage>
</organism>
<evidence type="ECO:0000256" key="4">
    <source>
        <dbReference type="ARBA" id="ARBA00004496"/>
    </source>
</evidence>
<evidence type="ECO:0000256" key="14">
    <source>
        <dbReference type="ARBA" id="ARBA00022723"/>
    </source>
</evidence>
<dbReference type="InterPro" id="IPR023779">
    <property type="entry name" value="Chromodomain_CS"/>
</dbReference>
<dbReference type="Pfam" id="PF13603">
    <property type="entry name" value="tRNA-synt_1_2"/>
    <property type="match status" value="1"/>
</dbReference>
<evidence type="ECO:0000256" key="27">
    <source>
        <dbReference type="ARBA" id="ARBA00022918"/>
    </source>
</evidence>
<evidence type="ECO:0000256" key="11">
    <source>
        <dbReference type="ARBA" id="ARBA00022679"/>
    </source>
</evidence>
<keyword evidence="21" id="KW-0862">Zinc</keyword>
<keyword evidence="26" id="KW-0648">Protein biosynthesis</keyword>
<evidence type="ECO:0000256" key="34">
    <source>
        <dbReference type="ARBA" id="ARBA00023268"/>
    </source>
</evidence>
<evidence type="ECO:0000256" key="42">
    <source>
        <dbReference type="SAM" id="MobiDB-lite"/>
    </source>
</evidence>
<dbReference type="GO" id="GO:0006508">
    <property type="term" value="P:proteolysis"/>
    <property type="evidence" value="ECO:0007669"/>
    <property type="project" value="UniProtKB-KW"/>
</dbReference>
<evidence type="ECO:0000256" key="9">
    <source>
        <dbReference type="ARBA" id="ARBA00022612"/>
    </source>
</evidence>
<keyword evidence="12" id="KW-0548">Nucleotidyltransferase</keyword>
<proteinExistence type="inferred from homology"/>
<dbReference type="GO" id="GO:0003964">
    <property type="term" value="F:RNA-directed DNA polymerase activity"/>
    <property type="evidence" value="ECO:0007669"/>
    <property type="project" value="UniProtKB-KW"/>
</dbReference>
<keyword evidence="11" id="KW-0808">Transferase</keyword>
<dbReference type="CDD" id="cd00303">
    <property type="entry name" value="retropepsin_like"/>
    <property type="match status" value="1"/>
</dbReference>
<dbReference type="InterPro" id="IPR016197">
    <property type="entry name" value="Chromo-like_dom_sf"/>
</dbReference>
<evidence type="ECO:0000259" key="43">
    <source>
        <dbReference type="PROSITE" id="PS50994"/>
    </source>
</evidence>
<dbReference type="InterPro" id="IPR041588">
    <property type="entry name" value="Integrase_H2C2"/>
</dbReference>
<evidence type="ECO:0000256" key="25">
    <source>
        <dbReference type="ARBA" id="ARBA00022908"/>
    </source>
</evidence>
<evidence type="ECO:0000256" key="33">
    <source>
        <dbReference type="ARBA" id="ARBA00023242"/>
    </source>
</evidence>
<keyword evidence="10" id="KW-0645">Protease</keyword>
<evidence type="ECO:0000256" key="10">
    <source>
        <dbReference type="ARBA" id="ARBA00022670"/>
    </source>
</evidence>
<dbReference type="Gene3D" id="1.10.340.70">
    <property type="match status" value="1"/>
</dbReference>
<evidence type="ECO:0000256" key="29">
    <source>
        <dbReference type="ARBA" id="ARBA00023113"/>
    </source>
</evidence>
<feature type="domain" description="Integrase catalytic" evidence="43">
    <location>
        <begin position="1060"/>
        <end position="1224"/>
    </location>
</feature>
<dbReference type="GO" id="GO:0005524">
    <property type="term" value="F:ATP binding"/>
    <property type="evidence" value="ECO:0007669"/>
    <property type="project" value="UniProtKB-KW"/>
</dbReference>
<keyword evidence="20" id="KW-0378">Hydrolase</keyword>
<keyword evidence="29" id="KW-0917">Virion maturation</keyword>
<dbReference type="InterPro" id="IPR001584">
    <property type="entry name" value="Integrase_cat-core"/>
</dbReference>
<dbReference type="Pfam" id="PF17921">
    <property type="entry name" value="Integrase_H2C2"/>
    <property type="match status" value="1"/>
</dbReference>
<dbReference type="GO" id="GO:0075523">
    <property type="term" value="P:viral translational frameshifting"/>
    <property type="evidence" value="ECO:0007669"/>
    <property type="project" value="UniProtKB-KW"/>
</dbReference>
<dbReference type="SUPFAM" id="SSF56672">
    <property type="entry name" value="DNA/RNA polymerases"/>
    <property type="match status" value="1"/>
</dbReference>
<dbReference type="InterPro" id="IPR000477">
    <property type="entry name" value="RT_dom"/>
</dbReference>
<evidence type="ECO:0000256" key="24">
    <source>
        <dbReference type="ARBA" id="ARBA00022884"/>
    </source>
</evidence>
<evidence type="ECO:0000256" key="2">
    <source>
        <dbReference type="ARBA" id="ARBA00002180"/>
    </source>
</evidence>
<dbReference type="PANTHER" id="PTHR11946:SF109">
    <property type="entry name" value="VALINE--TRNA LIGASE"/>
    <property type="match status" value="1"/>
</dbReference>
<dbReference type="PANTHER" id="PTHR11946">
    <property type="entry name" value="VALYL-TRNA SYNTHETASES"/>
    <property type="match status" value="1"/>
</dbReference>
<dbReference type="Pfam" id="PF00133">
    <property type="entry name" value="tRNA-synt_1"/>
    <property type="match status" value="1"/>
</dbReference>
<comment type="function">
    <text evidence="39">Capsid protein (CA) is the structural component of the virus-like particle (VLP), forming the shell that encapsulates the genomic RNA-nucleocapsid complex.</text>
</comment>
<dbReference type="Gene3D" id="3.40.50.620">
    <property type="entry name" value="HUPs"/>
    <property type="match status" value="1"/>
</dbReference>
<dbReference type="CDD" id="cd01647">
    <property type="entry name" value="RT_LTR"/>
    <property type="match status" value="1"/>
</dbReference>
<feature type="region of interest" description="Disordered" evidence="42">
    <location>
        <begin position="351"/>
        <end position="372"/>
    </location>
</feature>
<dbReference type="PRINTS" id="PR00986">
    <property type="entry name" value="TRNASYNTHVAL"/>
</dbReference>
<keyword evidence="28" id="KW-0239">DNA-directed DNA polymerase</keyword>
<keyword evidence="9" id="KW-1188">Viral release from host cell</keyword>
<dbReference type="InterPro" id="IPR009008">
    <property type="entry name" value="Val/Leu/Ile-tRNA-synth_edit"/>
</dbReference>
<dbReference type="InterPro" id="IPR041577">
    <property type="entry name" value="RT_RNaseH_2"/>
</dbReference>
<dbReference type="InterPro" id="IPR045358">
    <property type="entry name" value="Ty3_capsid"/>
</dbReference>
<dbReference type="InterPro" id="IPR002300">
    <property type="entry name" value="aa-tRNA-synth_Ia"/>
</dbReference>
<evidence type="ECO:0000256" key="12">
    <source>
        <dbReference type="ARBA" id="ARBA00022695"/>
    </source>
</evidence>